<dbReference type="InterPro" id="IPR024079">
    <property type="entry name" value="MetalloPept_cat_dom_sf"/>
</dbReference>
<evidence type="ECO:0000256" key="7">
    <source>
        <dbReference type="ARBA" id="ARBA00022833"/>
    </source>
</evidence>
<evidence type="ECO:0000256" key="2">
    <source>
        <dbReference type="ARBA" id="ARBA00008721"/>
    </source>
</evidence>
<evidence type="ECO:0000256" key="4">
    <source>
        <dbReference type="ARBA" id="ARBA00022723"/>
    </source>
</evidence>
<keyword evidence="9" id="KW-1015">Disulfide bond</keyword>
<evidence type="ECO:0000256" key="5">
    <source>
        <dbReference type="ARBA" id="ARBA00022729"/>
    </source>
</evidence>
<keyword evidence="4" id="KW-0479">Metal-binding</keyword>
<dbReference type="AlphaFoldDB" id="A0A8K0TWH8"/>
<dbReference type="PANTHER" id="PTHR47466">
    <property type="match status" value="1"/>
</dbReference>
<name>A0A8K0TWH8_9PEZI</name>
<dbReference type="OrthoDB" id="536211at2759"/>
<gene>
    <name evidence="12" type="ORF">B0T11DRAFT_26681</name>
</gene>
<dbReference type="EMBL" id="JAGPXD010000001">
    <property type="protein sequence ID" value="KAH7377083.1"/>
    <property type="molecule type" value="Genomic_DNA"/>
</dbReference>
<feature type="signal peptide" evidence="10">
    <location>
        <begin position="1"/>
        <end position="18"/>
    </location>
</feature>
<evidence type="ECO:0000256" key="9">
    <source>
        <dbReference type="ARBA" id="ARBA00023157"/>
    </source>
</evidence>
<dbReference type="PANTHER" id="PTHR47466:SF1">
    <property type="entry name" value="METALLOPROTEASE MEP1 (AFU_ORTHOLOGUE AFUA_1G07730)-RELATED"/>
    <property type="match status" value="1"/>
</dbReference>
<dbReference type="GO" id="GO:0008237">
    <property type="term" value="F:metallopeptidase activity"/>
    <property type="evidence" value="ECO:0007669"/>
    <property type="project" value="UniProtKB-KW"/>
</dbReference>
<dbReference type="Gene3D" id="3.40.390.10">
    <property type="entry name" value="Collagenase (Catalytic Domain)"/>
    <property type="match status" value="1"/>
</dbReference>
<keyword evidence="6" id="KW-0378">Hydrolase</keyword>
<dbReference type="SUPFAM" id="SSF55486">
    <property type="entry name" value="Metalloproteases ('zincins'), catalytic domain"/>
    <property type="match status" value="1"/>
</dbReference>
<dbReference type="InterPro" id="IPR008754">
    <property type="entry name" value="Peptidase_M43"/>
</dbReference>
<keyword evidence="7" id="KW-0862">Zinc</keyword>
<feature type="domain" description="Peptidase M43 pregnancy-associated plasma-A" evidence="11">
    <location>
        <begin position="184"/>
        <end position="265"/>
    </location>
</feature>
<dbReference type="Pfam" id="PF05572">
    <property type="entry name" value="Peptidase_M43"/>
    <property type="match status" value="1"/>
</dbReference>
<evidence type="ECO:0000256" key="1">
    <source>
        <dbReference type="ARBA" id="ARBA00003174"/>
    </source>
</evidence>
<feature type="chain" id="PRO_5035470349" evidence="10">
    <location>
        <begin position="19"/>
        <end position="273"/>
    </location>
</feature>
<dbReference type="GO" id="GO:0046872">
    <property type="term" value="F:metal ion binding"/>
    <property type="evidence" value="ECO:0007669"/>
    <property type="project" value="UniProtKB-KW"/>
</dbReference>
<evidence type="ECO:0000256" key="10">
    <source>
        <dbReference type="SAM" id="SignalP"/>
    </source>
</evidence>
<dbReference type="GO" id="GO:0006508">
    <property type="term" value="P:proteolysis"/>
    <property type="evidence" value="ECO:0007669"/>
    <property type="project" value="UniProtKB-KW"/>
</dbReference>
<dbReference type="Proteomes" id="UP000813385">
    <property type="component" value="Unassembled WGS sequence"/>
</dbReference>
<organism evidence="12 13">
    <name type="scientific">Plectosphaerella cucumerina</name>
    <dbReference type="NCBI Taxonomy" id="40658"/>
    <lineage>
        <taxon>Eukaryota</taxon>
        <taxon>Fungi</taxon>
        <taxon>Dikarya</taxon>
        <taxon>Ascomycota</taxon>
        <taxon>Pezizomycotina</taxon>
        <taxon>Sordariomycetes</taxon>
        <taxon>Hypocreomycetidae</taxon>
        <taxon>Glomerellales</taxon>
        <taxon>Plectosphaerellaceae</taxon>
        <taxon>Plectosphaerella</taxon>
    </lineage>
</organism>
<evidence type="ECO:0000259" key="11">
    <source>
        <dbReference type="Pfam" id="PF05572"/>
    </source>
</evidence>
<evidence type="ECO:0000313" key="12">
    <source>
        <dbReference type="EMBL" id="KAH7377083.1"/>
    </source>
</evidence>
<accession>A0A8K0TWH8</accession>
<sequence length="273" mass="30590">MMLVKLTWLAGLLATVAAQDIERCGTAEPEMEDLALAADLAKEARLLPRYEPVPIVIPTYFHLLAVNETIEGGWVSDDVLKVQLDVLNADFGPHNISFELKEINRLVHVPWSQNRDVANMKRTLRRGAYDSLNVYYQQYVSGNLGYCTYPRNYAPGSTGFFNDGCNVLTDSLPGGPLPRFALGKTATHEVGHWMDLFHTFQNGCSCVGDMVHDTPASKDPSWGCQIGRNSCPDFPGLDPVTNYMDYSDDPCFEEFSEGQAWRMRAAWWTLRAQ</sequence>
<comment type="similarity">
    <text evidence="2">Belongs to the peptidase M43B family.</text>
</comment>
<keyword evidence="8 12" id="KW-0482">Metalloprotease</keyword>
<proteinExistence type="inferred from homology"/>
<reference evidence="12" key="1">
    <citation type="journal article" date="2021" name="Nat. Commun.">
        <title>Genetic determinants of endophytism in the Arabidopsis root mycobiome.</title>
        <authorList>
            <person name="Mesny F."/>
            <person name="Miyauchi S."/>
            <person name="Thiergart T."/>
            <person name="Pickel B."/>
            <person name="Atanasova L."/>
            <person name="Karlsson M."/>
            <person name="Huettel B."/>
            <person name="Barry K.W."/>
            <person name="Haridas S."/>
            <person name="Chen C."/>
            <person name="Bauer D."/>
            <person name="Andreopoulos W."/>
            <person name="Pangilinan J."/>
            <person name="LaButti K."/>
            <person name="Riley R."/>
            <person name="Lipzen A."/>
            <person name="Clum A."/>
            <person name="Drula E."/>
            <person name="Henrissat B."/>
            <person name="Kohler A."/>
            <person name="Grigoriev I.V."/>
            <person name="Martin F.M."/>
            <person name="Hacquard S."/>
        </authorList>
    </citation>
    <scope>NUCLEOTIDE SEQUENCE</scope>
    <source>
        <strain evidence="12">MPI-CAGE-AT-0016</strain>
    </source>
</reference>
<keyword evidence="3" id="KW-0645">Protease</keyword>
<evidence type="ECO:0000256" key="6">
    <source>
        <dbReference type="ARBA" id="ARBA00022801"/>
    </source>
</evidence>
<evidence type="ECO:0000313" key="13">
    <source>
        <dbReference type="Proteomes" id="UP000813385"/>
    </source>
</evidence>
<evidence type="ECO:0000256" key="3">
    <source>
        <dbReference type="ARBA" id="ARBA00022670"/>
    </source>
</evidence>
<keyword evidence="5 10" id="KW-0732">Signal</keyword>
<comment type="function">
    <text evidence="1">Secreted metalloproteinase that allows assimilation of proteinaceous substrates.</text>
</comment>
<evidence type="ECO:0000256" key="8">
    <source>
        <dbReference type="ARBA" id="ARBA00023049"/>
    </source>
</evidence>
<keyword evidence="13" id="KW-1185">Reference proteome</keyword>
<protein>
    <submittedName>
        <fullName evidence="12">Extracellular metalloprotease</fullName>
    </submittedName>
</protein>
<dbReference type="CDD" id="cd04275">
    <property type="entry name" value="ZnMc_pappalysin_like"/>
    <property type="match status" value="1"/>
</dbReference>
<comment type="caution">
    <text evidence="12">The sequence shown here is derived from an EMBL/GenBank/DDBJ whole genome shotgun (WGS) entry which is preliminary data.</text>
</comment>